<evidence type="ECO:0000313" key="2">
    <source>
        <dbReference type="Proteomes" id="UP001159363"/>
    </source>
</evidence>
<protein>
    <submittedName>
        <fullName evidence="1">Uncharacterized protein</fullName>
    </submittedName>
</protein>
<evidence type="ECO:0000313" key="1">
    <source>
        <dbReference type="EMBL" id="KAJ8880630.1"/>
    </source>
</evidence>
<keyword evidence="2" id="KW-1185">Reference proteome</keyword>
<dbReference type="EMBL" id="JARBHB010000006">
    <property type="protein sequence ID" value="KAJ8880630.1"/>
    <property type="molecule type" value="Genomic_DNA"/>
</dbReference>
<proteinExistence type="predicted"/>
<sequence length="191" mass="21776">MRLTRFRFKILHVHGKENSVTDASSRMYDPLEFVVPSDIAEEQETGELCNILHVTPEPFVDIRKTLGDYILHWGIGKETGVATKVIRPMILCYFQQTLVGGGGIWADGKGNGLFCNTLLEVWKETYQTLLKTYEKMSDRYNKNRIPYQIKVGDFFILDYVSAKLALLYDGPYKVQSFLTPVTVTLVDPSNN</sequence>
<name>A0ABQ9H8S7_9NEOP</name>
<gene>
    <name evidence="1" type="ORF">PR048_017100</name>
</gene>
<reference evidence="1 2" key="1">
    <citation type="submission" date="2023-02" db="EMBL/GenBank/DDBJ databases">
        <title>LHISI_Scaffold_Assembly.</title>
        <authorList>
            <person name="Stuart O.P."/>
            <person name="Cleave R."/>
            <person name="Magrath M.J.L."/>
            <person name="Mikheyev A.S."/>
        </authorList>
    </citation>
    <scope>NUCLEOTIDE SEQUENCE [LARGE SCALE GENOMIC DNA]</scope>
    <source>
        <strain evidence="1">Daus_M_001</strain>
        <tissue evidence="1">Leg muscle</tissue>
    </source>
</reference>
<accession>A0ABQ9H8S7</accession>
<organism evidence="1 2">
    <name type="scientific">Dryococelus australis</name>
    <dbReference type="NCBI Taxonomy" id="614101"/>
    <lineage>
        <taxon>Eukaryota</taxon>
        <taxon>Metazoa</taxon>
        <taxon>Ecdysozoa</taxon>
        <taxon>Arthropoda</taxon>
        <taxon>Hexapoda</taxon>
        <taxon>Insecta</taxon>
        <taxon>Pterygota</taxon>
        <taxon>Neoptera</taxon>
        <taxon>Polyneoptera</taxon>
        <taxon>Phasmatodea</taxon>
        <taxon>Verophasmatodea</taxon>
        <taxon>Anareolatae</taxon>
        <taxon>Phasmatidae</taxon>
        <taxon>Eurycanthinae</taxon>
        <taxon>Dryococelus</taxon>
    </lineage>
</organism>
<comment type="caution">
    <text evidence="1">The sequence shown here is derived from an EMBL/GenBank/DDBJ whole genome shotgun (WGS) entry which is preliminary data.</text>
</comment>
<dbReference type="Proteomes" id="UP001159363">
    <property type="component" value="Chromosome 5"/>
</dbReference>